<organism evidence="1">
    <name type="scientific">Dyadobacter sp. 676</name>
    <dbReference type="NCBI Taxonomy" id="3088362"/>
    <lineage>
        <taxon>Bacteria</taxon>
        <taxon>Pseudomonadati</taxon>
        <taxon>Bacteroidota</taxon>
        <taxon>Cytophagia</taxon>
        <taxon>Cytophagales</taxon>
        <taxon>Spirosomataceae</taxon>
        <taxon>Dyadobacter</taxon>
    </lineage>
</organism>
<dbReference type="AlphaFoldDB" id="A0AAU8FQK4"/>
<dbReference type="RefSeq" id="WP_353720973.1">
    <property type="nucleotide sequence ID" value="NZ_CP159289.1"/>
</dbReference>
<name>A0AAU8FQK4_9BACT</name>
<protein>
    <submittedName>
        <fullName evidence="1">Gliding motility-associated C-terminal domain-containing protein</fullName>
    </submittedName>
</protein>
<dbReference type="InterPro" id="IPR026341">
    <property type="entry name" value="T9SS_type_B"/>
</dbReference>
<evidence type="ECO:0000313" key="1">
    <source>
        <dbReference type="EMBL" id="XCH25675.1"/>
    </source>
</evidence>
<dbReference type="Pfam" id="PF13585">
    <property type="entry name" value="CHU_C"/>
    <property type="match status" value="1"/>
</dbReference>
<accession>A0AAU8FQK4</accession>
<sequence>MTLREDRSYTVDVTSELGCKGSGKVNLSIKRQESINVPTAFSPNGDGKNEVLLPVLNDIGSIRYFRIFNRWGQLVFFTRQLNTGWDGSFKGEMAAPGAYVWEIEGVSTKGKVISKKGAVMLMQ</sequence>
<gene>
    <name evidence="1" type="ORF">ABV298_04400</name>
</gene>
<reference evidence="1" key="1">
    <citation type="submission" date="2024-06" db="EMBL/GenBank/DDBJ databases">
        <title>Sequencing and assembly of the genome of Dyadobacter sp. strain 676, a symbiont of Cyamopsis tetragonoloba.</title>
        <authorList>
            <person name="Guro P."/>
            <person name="Sazanova A."/>
            <person name="Kuznetsova I."/>
            <person name="Belimov A."/>
            <person name="Safronova V."/>
        </authorList>
    </citation>
    <scope>NUCLEOTIDE SEQUENCE</scope>
    <source>
        <strain evidence="1">676</strain>
    </source>
</reference>
<dbReference type="EMBL" id="CP159289">
    <property type="protein sequence ID" value="XCH25675.1"/>
    <property type="molecule type" value="Genomic_DNA"/>
</dbReference>
<proteinExistence type="predicted"/>
<dbReference type="NCBIfam" id="TIGR04131">
    <property type="entry name" value="Bac_Flav_CTERM"/>
    <property type="match status" value="1"/>
</dbReference>